<dbReference type="Gene3D" id="1.25.40.10">
    <property type="entry name" value="Tetratricopeptide repeat domain"/>
    <property type="match status" value="1"/>
</dbReference>
<dbReference type="InterPro" id="IPR011990">
    <property type="entry name" value="TPR-like_helical_dom_sf"/>
</dbReference>
<gene>
    <name evidence="6" type="ORF">K505DRAFT_259612</name>
</gene>
<keyword evidence="7" id="KW-1185">Reference proteome</keyword>
<dbReference type="Pfam" id="PF13374">
    <property type="entry name" value="TPR_10"/>
    <property type="match status" value="2"/>
</dbReference>
<evidence type="ECO:0000256" key="3">
    <source>
        <dbReference type="ARBA" id="ARBA00022737"/>
    </source>
</evidence>
<dbReference type="Proteomes" id="UP000799757">
    <property type="component" value="Unassembled WGS sequence"/>
</dbReference>
<evidence type="ECO:0000256" key="2">
    <source>
        <dbReference type="ARBA" id="ARBA00022490"/>
    </source>
</evidence>
<evidence type="ECO:0008006" key="8">
    <source>
        <dbReference type="Google" id="ProtNLM"/>
    </source>
</evidence>
<protein>
    <recommendedName>
        <fullName evidence="8">TPR-like protein</fullName>
    </recommendedName>
</protein>
<dbReference type="SUPFAM" id="SSF48452">
    <property type="entry name" value="TPR-like"/>
    <property type="match status" value="1"/>
</dbReference>
<feature type="region of interest" description="Disordered" evidence="5">
    <location>
        <begin position="111"/>
        <end position="135"/>
    </location>
</feature>
<organism evidence="6 7">
    <name type="scientific">Melanomma pulvis-pyrius CBS 109.77</name>
    <dbReference type="NCBI Taxonomy" id="1314802"/>
    <lineage>
        <taxon>Eukaryota</taxon>
        <taxon>Fungi</taxon>
        <taxon>Dikarya</taxon>
        <taxon>Ascomycota</taxon>
        <taxon>Pezizomycotina</taxon>
        <taxon>Dothideomycetes</taxon>
        <taxon>Pleosporomycetidae</taxon>
        <taxon>Pleosporales</taxon>
        <taxon>Melanommataceae</taxon>
        <taxon>Melanomma</taxon>
    </lineage>
</organism>
<dbReference type="AlphaFoldDB" id="A0A6A6WR57"/>
<dbReference type="InterPro" id="IPR002151">
    <property type="entry name" value="Kinesin_light"/>
</dbReference>
<feature type="non-terminal residue" evidence="6">
    <location>
        <position position="1"/>
    </location>
</feature>
<keyword evidence="3" id="KW-0677">Repeat</keyword>
<evidence type="ECO:0000313" key="7">
    <source>
        <dbReference type="Proteomes" id="UP000799757"/>
    </source>
</evidence>
<proteinExistence type="predicted"/>
<keyword evidence="2" id="KW-0963">Cytoplasm</keyword>
<dbReference type="GO" id="GO:0019894">
    <property type="term" value="F:kinesin binding"/>
    <property type="evidence" value="ECO:0007669"/>
    <property type="project" value="TreeGrafter"/>
</dbReference>
<evidence type="ECO:0000256" key="1">
    <source>
        <dbReference type="ARBA" id="ARBA00004496"/>
    </source>
</evidence>
<reference evidence="6" key="1">
    <citation type="journal article" date="2020" name="Stud. Mycol.">
        <title>101 Dothideomycetes genomes: a test case for predicting lifestyles and emergence of pathogens.</title>
        <authorList>
            <person name="Haridas S."/>
            <person name="Albert R."/>
            <person name="Binder M."/>
            <person name="Bloem J."/>
            <person name="Labutti K."/>
            <person name="Salamov A."/>
            <person name="Andreopoulos B."/>
            <person name="Baker S."/>
            <person name="Barry K."/>
            <person name="Bills G."/>
            <person name="Bluhm B."/>
            <person name="Cannon C."/>
            <person name="Castanera R."/>
            <person name="Culley D."/>
            <person name="Daum C."/>
            <person name="Ezra D."/>
            <person name="Gonzalez J."/>
            <person name="Henrissat B."/>
            <person name="Kuo A."/>
            <person name="Liang C."/>
            <person name="Lipzen A."/>
            <person name="Lutzoni F."/>
            <person name="Magnuson J."/>
            <person name="Mondo S."/>
            <person name="Nolan M."/>
            <person name="Ohm R."/>
            <person name="Pangilinan J."/>
            <person name="Park H.-J."/>
            <person name="Ramirez L."/>
            <person name="Alfaro M."/>
            <person name="Sun H."/>
            <person name="Tritt A."/>
            <person name="Yoshinaga Y."/>
            <person name="Zwiers L.-H."/>
            <person name="Turgeon B."/>
            <person name="Goodwin S."/>
            <person name="Spatafora J."/>
            <person name="Crous P."/>
            <person name="Grigoriev I."/>
        </authorList>
    </citation>
    <scope>NUCLEOTIDE SEQUENCE</scope>
    <source>
        <strain evidence="6">CBS 109.77</strain>
    </source>
</reference>
<accession>A0A6A6WR57</accession>
<evidence type="ECO:0000256" key="4">
    <source>
        <dbReference type="ARBA" id="ARBA00022803"/>
    </source>
</evidence>
<dbReference type="OrthoDB" id="3925022at2759"/>
<dbReference type="PANTHER" id="PTHR45783">
    <property type="entry name" value="KINESIN LIGHT CHAIN"/>
    <property type="match status" value="1"/>
</dbReference>
<name>A0A6A6WR57_9PLEO</name>
<dbReference type="PANTHER" id="PTHR45783:SF3">
    <property type="entry name" value="KINESIN LIGHT CHAIN"/>
    <property type="match status" value="1"/>
</dbReference>
<keyword evidence="4" id="KW-0802">TPR repeat</keyword>
<dbReference type="GO" id="GO:0005737">
    <property type="term" value="C:cytoplasm"/>
    <property type="evidence" value="ECO:0007669"/>
    <property type="project" value="UniProtKB-SubCell"/>
</dbReference>
<evidence type="ECO:0000256" key="5">
    <source>
        <dbReference type="SAM" id="MobiDB-lite"/>
    </source>
</evidence>
<dbReference type="GO" id="GO:0005871">
    <property type="term" value="C:kinesin complex"/>
    <property type="evidence" value="ECO:0007669"/>
    <property type="project" value="InterPro"/>
</dbReference>
<dbReference type="EMBL" id="MU002441">
    <property type="protein sequence ID" value="KAF2786566.1"/>
    <property type="molecule type" value="Genomic_DNA"/>
</dbReference>
<comment type="subcellular location">
    <subcellularLocation>
        <location evidence="1">Cytoplasm</location>
    </subcellularLocation>
</comment>
<evidence type="ECO:0000313" key="6">
    <source>
        <dbReference type="EMBL" id="KAF2786566.1"/>
    </source>
</evidence>
<sequence length="155" mass="17013">ATREKVLGVDHPSTLTTMNNLALVLDSQGKYSEAESMHRQTLATSEKVLGVDHPDTLTSLYCLAHLLASRHRYNESTALYERACAGYNTTLGKDHPTTRACHQHFEQMLVSQRQDSPEVPPDTALKSAGRQSANRSGLLHGFAKLGLSHSKENTS</sequence>
<dbReference type="GO" id="GO:0007018">
    <property type="term" value="P:microtubule-based movement"/>
    <property type="evidence" value="ECO:0007669"/>
    <property type="project" value="TreeGrafter"/>
</dbReference>